<dbReference type="RefSeq" id="XP_066694455.1">
    <property type="nucleotide sequence ID" value="XM_066847759.1"/>
</dbReference>
<gene>
    <name evidence="3" type="ORF">PG986_011537</name>
</gene>
<dbReference type="PANTHER" id="PTHR31642">
    <property type="entry name" value="TRICHOTHECENE 3-O-ACETYLTRANSFERASE"/>
    <property type="match status" value="1"/>
</dbReference>
<dbReference type="EMBL" id="JAQQWE010000008">
    <property type="protein sequence ID" value="KAK7942424.1"/>
    <property type="molecule type" value="Genomic_DNA"/>
</dbReference>
<feature type="region of interest" description="Disordered" evidence="2">
    <location>
        <begin position="437"/>
        <end position="459"/>
    </location>
</feature>
<evidence type="ECO:0000256" key="1">
    <source>
        <dbReference type="ARBA" id="ARBA00022679"/>
    </source>
</evidence>
<dbReference type="Gene3D" id="3.30.559.10">
    <property type="entry name" value="Chloramphenicol acetyltransferase-like domain"/>
    <property type="match status" value="2"/>
</dbReference>
<dbReference type="InterPro" id="IPR023213">
    <property type="entry name" value="CAT-like_dom_sf"/>
</dbReference>
<evidence type="ECO:0000313" key="3">
    <source>
        <dbReference type="EMBL" id="KAK7942424.1"/>
    </source>
</evidence>
<dbReference type="GeneID" id="92080821"/>
<dbReference type="InterPro" id="IPR050317">
    <property type="entry name" value="Plant_Fungal_Acyltransferase"/>
</dbReference>
<organism evidence="3 4">
    <name type="scientific">Apiospora aurea</name>
    <dbReference type="NCBI Taxonomy" id="335848"/>
    <lineage>
        <taxon>Eukaryota</taxon>
        <taxon>Fungi</taxon>
        <taxon>Dikarya</taxon>
        <taxon>Ascomycota</taxon>
        <taxon>Pezizomycotina</taxon>
        <taxon>Sordariomycetes</taxon>
        <taxon>Xylariomycetidae</taxon>
        <taxon>Amphisphaeriales</taxon>
        <taxon>Apiosporaceae</taxon>
        <taxon>Apiospora</taxon>
    </lineage>
</organism>
<evidence type="ECO:0000313" key="4">
    <source>
        <dbReference type="Proteomes" id="UP001391051"/>
    </source>
</evidence>
<name>A0ABR1PXE5_9PEZI</name>
<keyword evidence="1" id="KW-0808">Transferase</keyword>
<keyword evidence="4" id="KW-1185">Reference proteome</keyword>
<dbReference type="Proteomes" id="UP001391051">
    <property type="component" value="Unassembled WGS sequence"/>
</dbReference>
<accession>A0ABR1PXE5</accession>
<reference evidence="3 4" key="1">
    <citation type="submission" date="2023-01" db="EMBL/GenBank/DDBJ databases">
        <title>Analysis of 21 Apiospora genomes using comparative genomics revels a genus with tremendous synthesis potential of carbohydrate active enzymes and secondary metabolites.</title>
        <authorList>
            <person name="Sorensen T."/>
        </authorList>
    </citation>
    <scope>NUCLEOTIDE SEQUENCE [LARGE SCALE GENOMIC DNA]</scope>
    <source>
        <strain evidence="3 4">CBS 24483</strain>
    </source>
</reference>
<comment type="caution">
    <text evidence="3">The sequence shown here is derived from an EMBL/GenBank/DDBJ whole genome shotgun (WGS) entry which is preliminary data.</text>
</comment>
<sequence length="514" mass="56496">MVEGPRDPAAVTQHPLFCRNQDAPRTYTQVMLCFPIHGNPLFAMKILQSAVAFLRANYPLFSARLGPDLGAGPSRAGRLYLSTSPRYALPFFSNYHPDKSYERLRSTGFAAADLTGLFSHSAKEVEALVKSCTEKPEPDDKPGQLFPVALVHGVALDKGLLIRSLVHHALFDGHMRSHFIDCLAAATRGETLLKSPTQTSFPFHYDHDQSFEKRLSACPELVLLPRPMPSPRASNTFHGGYPHELIPKTSKVFVLSEAKNTDKAPLLSTYICIAALTFAHAVRARLRGEGFQYLPQPAHPPTAILRHEVDFRRRAFAPQHLAETYFGNATVSVFTRVAQSGLLAAAGSAGRLGGVAFPLEDQADPDGSWKAAHLAALVREIKRSLDEVDEAYVRARLAVAETVGDPRRLGLDYDPRQPQVLGFNSWRYTGGSEAWGFPSSRSSSSSSGSTGEQGQGQRPEAFRVARGYSMHNALILPQRHGSRDQEILVSLSQVAMGELLEDAGWMKWVSETRD</sequence>
<proteinExistence type="predicted"/>
<evidence type="ECO:0000256" key="2">
    <source>
        <dbReference type="SAM" id="MobiDB-lite"/>
    </source>
</evidence>
<protein>
    <submittedName>
        <fullName evidence="3">Uncharacterized protein</fullName>
    </submittedName>
</protein>
<feature type="compositionally biased region" description="Low complexity" evidence="2">
    <location>
        <begin position="439"/>
        <end position="449"/>
    </location>
</feature>
<dbReference type="PANTHER" id="PTHR31642:SF310">
    <property type="entry name" value="FATTY ALCOHOL:CAFFEOYL-COA ACYLTRANSFERASE"/>
    <property type="match status" value="1"/>
</dbReference>